<keyword evidence="2" id="KW-1185">Reference proteome</keyword>
<evidence type="ECO:0000313" key="1">
    <source>
        <dbReference type="EMBL" id="CAG8759986.1"/>
    </source>
</evidence>
<reference evidence="1" key="1">
    <citation type="submission" date="2021-06" db="EMBL/GenBank/DDBJ databases">
        <authorList>
            <person name="Kallberg Y."/>
            <person name="Tangrot J."/>
            <person name="Rosling A."/>
        </authorList>
    </citation>
    <scope>NUCLEOTIDE SEQUENCE</scope>
    <source>
        <strain evidence="1">CL356</strain>
    </source>
</reference>
<evidence type="ECO:0000313" key="2">
    <source>
        <dbReference type="Proteomes" id="UP000789525"/>
    </source>
</evidence>
<accession>A0ACA9QPL1</accession>
<protein>
    <submittedName>
        <fullName evidence="1">10275_t:CDS:1</fullName>
    </submittedName>
</protein>
<comment type="caution">
    <text evidence="1">The sequence shown here is derived from an EMBL/GenBank/DDBJ whole genome shotgun (WGS) entry which is preliminary data.</text>
</comment>
<sequence>WASSASDDIAPGGQFTLGGRNTSLFTGDVTFVELLQQDYWTVPLTSIMIPSSTGGNGQTLTPTAQEATAIIDSGSTIITGPTDMVEAFYAAIPNAVKGETVDRSLEGNWVIPCDTNINPQFTFGSATVTLPASVLKEAPINFTSHSTSHSTTTSSQQICLGALVSSSTLAGDSSQGPAWIFGDSLLKGTYTVFRYGDPSTGEKPAVGFAKLAGTETGTVGTGPSETLTSSITTRSIT</sequence>
<name>A0ACA9QPL1_9GLOM</name>
<proteinExistence type="predicted"/>
<feature type="non-terminal residue" evidence="1">
    <location>
        <position position="237"/>
    </location>
</feature>
<gene>
    <name evidence="1" type="ORF">ACOLOM_LOCUS13153</name>
</gene>
<dbReference type="EMBL" id="CAJVPT010058209">
    <property type="protein sequence ID" value="CAG8759986.1"/>
    <property type="molecule type" value="Genomic_DNA"/>
</dbReference>
<feature type="non-terminal residue" evidence="1">
    <location>
        <position position="1"/>
    </location>
</feature>
<organism evidence="1 2">
    <name type="scientific">Acaulospora colombiana</name>
    <dbReference type="NCBI Taxonomy" id="27376"/>
    <lineage>
        <taxon>Eukaryota</taxon>
        <taxon>Fungi</taxon>
        <taxon>Fungi incertae sedis</taxon>
        <taxon>Mucoromycota</taxon>
        <taxon>Glomeromycotina</taxon>
        <taxon>Glomeromycetes</taxon>
        <taxon>Diversisporales</taxon>
        <taxon>Acaulosporaceae</taxon>
        <taxon>Acaulospora</taxon>
    </lineage>
</organism>
<dbReference type="Proteomes" id="UP000789525">
    <property type="component" value="Unassembled WGS sequence"/>
</dbReference>